<dbReference type="InterPro" id="IPR016071">
    <property type="entry name" value="Staphylococal_nuclease_OB-fold"/>
</dbReference>
<keyword evidence="1" id="KW-0812">Transmembrane</keyword>
<evidence type="ECO:0000259" key="2">
    <source>
        <dbReference type="SMART" id="SM00318"/>
    </source>
</evidence>
<dbReference type="AlphaFoldDB" id="A0A4Q2T5W3"/>
<evidence type="ECO:0000313" key="4">
    <source>
        <dbReference type="Proteomes" id="UP000291088"/>
    </source>
</evidence>
<proteinExistence type="predicted"/>
<dbReference type="Pfam" id="PF00565">
    <property type="entry name" value="SNase"/>
    <property type="match status" value="1"/>
</dbReference>
<dbReference type="SMART" id="SM00318">
    <property type="entry name" value="SNc"/>
    <property type="match status" value="1"/>
</dbReference>
<keyword evidence="1" id="KW-0472">Membrane</keyword>
<dbReference type="Gene3D" id="2.40.50.90">
    <property type="match status" value="1"/>
</dbReference>
<keyword evidence="1" id="KW-1133">Transmembrane helix</keyword>
<keyword evidence="4" id="KW-1185">Reference proteome</keyword>
<accession>A0A4Q2T5W3</accession>
<name>A0A4Q2T5W3_9HYPH</name>
<sequence>MVTGFRRSLRDGVVGVAMLLLALLIIAKLDRDGERDFSGDLVAIDGDTLANGKGRARLEGIDAPELSQTCRHHDGEAWRCGVEARRRLAALLAAPSLHCKGGAFDRYDRLLVHCRTGEVDVNAFMVREGFAVSYGGYPAEEAAARRDGVGIWSGEFDRPEVWRRANSLDAGEMAAADTGDLLFAFLRRLFGIN</sequence>
<evidence type="ECO:0000256" key="1">
    <source>
        <dbReference type="SAM" id="Phobius"/>
    </source>
</evidence>
<dbReference type="InterPro" id="IPR035437">
    <property type="entry name" value="SNase_OB-fold_sf"/>
</dbReference>
<gene>
    <name evidence="3" type="ORF">EUU22_14150</name>
</gene>
<comment type="caution">
    <text evidence="3">The sequence shown here is derived from an EMBL/GenBank/DDBJ whole genome shotgun (WGS) entry which is preliminary data.</text>
</comment>
<protein>
    <submittedName>
        <fullName evidence="3">Thermonuclease family protein</fullName>
    </submittedName>
</protein>
<feature type="domain" description="TNase-like" evidence="2">
    <location>
        <begin position="27"/>
        <end position="154"/>
    </location>
</feature>
<reference evidence="3 4" key="1">
    <citation type="submission" date="2019-01" db="EMBL/GenBank/DDBJ databases">
        <authorList>
            <person name="Deng T."/>
        </authorList>
    </citation>
    <scope>NUCLEOTIDE SEQUENCE [LARGE SCALE GENOMIC DNA]</scope>
    <source>
        <strain evidence="3 4">F8825</strain>
    </source>
</reference>
<organism evidence="3 4">
    <name type="scientific">Ciceribacter ferrooxidans</name>
    <dbReference type="NCBI Taxonomy" id="2509717"/>
    <lineage>
        <taxon>Bacteria</taxon>
        <taxon>Pseudomonadati</taxon>
        <taxon>Pseudomonadota</taxon>
        <taxon>Alphaproteobacteria</taxon>
        <taxon>Hyphomicrobiales</taxon>
        <taxon>Rhizobiaceae</taxon>
        <taxon>Ciceribacter</taxon>
    </lineage>
</organism>
<dbReference type="Proteomes" id="UP000291088">
    <property type="component" value="Unassembled WGS sequence"/>
</dbReference>
<dbReference type="OrthoDB" id="9805504at2"/>
<feature type="transmembrane region" description="Helical" evidence="1">
    <location>
        <begin position="12"/>
        <end position="29"/>
    </location>
</feature>
<dbReference type="SUPFAM" id="SSF50199">
    <property type="entry name" value="Staphylococcal nuclease"/>
    <property type="match status" value="1"/>
</dbReference>
<dbReference type="EMBL" id="SDVB01000238">
    <property type="protein sequence ID" value="RYC12189.1"/>
    <property type="molecule type" value="Genomic_DNA"/>
</dbReference>
<evidence type="ECO:0000313" key="3">
    <source>
        <dbReference type="EMBL" id="RYC12189.1"/>
    </source>
</evidence>